<dbReference type="NCBIfam" id="TIGR00040">
    <property type="entry name" value="yfcE"/>
    <property type="match status" value="1"/>
</dbReference>
<evidence type="ECO:0000313" key="4">
    <source>
        <dbReference type="EMBL" id="PPK79437.1"/>
    </source>
</evidence>
<evidence type="ECO:0000259" key="3">
    <source>
        <dbReference type="Pfam" id="PF12850"/>
    </source>
</evidence>
<dbReference type="GO" id="GO:0016787">
    <property type="term" value="F:hydrolase activity"/>
    <property type="evidence" value="ECO:0007669"/>
    <property type="project" value="UniProtKB-UniRule"/>
</dbReference>
<dbReference type="Gene3D" id="3.60.21.10">
    <property type="match status" value="1"/>
</dbReference>
<gene>
    <name evidence="4" type="ORF">BXY41_110163</name>
</gene>
<keyword evidence="5" id="KW-1185">Reference proteome</keyword>
<dbReference type="PANTHER" id="PTHR11124">
    <property type="entry name" value="VACUOLAR SORTING PROTEIN VPS29"/>
    <property type="match status" value="1"/>
</dbReference>
<dbReference type="InterPro" id="IPR024654">
    <property type="entry name" value="Calcineurin-like_PHP_lpxH"/>
</dbReference>
<sequence length="164" mass="19193">MKVLIVSDTHRRDENLLRVIQENKPFDMLIHLGDSEGSEKKIESWLDEGCELHMVLGNNDFFSDLEREEEIKLGSYRILLTHGHYYNVSLGVERLEAEAMERNIQIAMFGHTHRPFYEVHNGIIILNPGSMSYPRQEGRRPSYMIMELDEQGEAHFTLNFLDKE</sequence>
<keyword evidence="2" id="KW-0479">Metal-binding</keyword>
<proteinExistence type="inferred from homology"/>
<organism evidence="4 5">
    <name type="scientific">Lacrimispora xylanisolvens</name>
    <dbReference type="NCBI Taxonomy" id="384636"/>
    <lineage>
        <taxon>Bacteria</taxon>
        <taxon>Bacillati</taxon>
        <taxon>Bacillota</taxon>
        <taxon>Clostridia</taxon>
        <taxon>Lachnospirales</taxon>
        <taxon>Lachnospiraceae</taxon>
        <taxon>Lacrimispora</taxon>
    </lineage>
</organism>
<comment type="caution">
    <text evidence="4">The sequence shown here is derived from an EMBL/GenBank/DDBJ whole genome shotgun (WGS) entry which is preliminary data.</text>
</comment>
<evidence type="ECO:0000256" key="2">
    <source>
        <dbReference type="RuleBase" id="RU362039"/>
    </source>
</evidence>
<dbReference type="OrthoDB" id="332939at2"/>
<dbReference type="EMBL" id="PTJA01000010">
    <property type="protein sequence ID" value="PPK79437.1"/>
    <property type="molecule type" value="Genomic_DNA"/>
</dbReference>
<dbReference type="GO" id="GO:0046872">
    <property type="term" value="F:metal ion binding"/>
    <property type="evidence" value="ECO:0007669"/>
    <property type="project" value="UniProtKB-KW"/>
</dbReference>
<dbReference type="Proteomes" id="UP000237749">
    <property type="component" value="Unassembled WGS sequence"/>
</dbReference>
<dbReference type="InterPro" id="IPR029052">
    <property type="entry name" value="Metallo-depent_PP-like"/>
</dbReference>
<dbReference type="AlphaFoldDB" id="A0A2S6HPG6"/>
<name>A0A2S6HPG6_9FIRM</name>
<dbReference type="Pfam" id="PF12850">
    <property type="entry name" value="Metallophos_2"/>
    <property type="match status" value="1"/>
</dbReference>
<comment type="similarity">
    <text evidence="1 2">Belongs to the metallophosphoesterase superfamily. YfcE family.</text>
</comment>
<comment type="cofactor">
    <cofactor evidence="2">
        <name>a divalent metal cation</name>
        <dbReference type="ChEBI" id="CHEBI:60240"/>
    </cofactor>
</comment>
<evidence type="ECO:0000313" key="5">
    <source>
        <dbReference type="Proteomes" id="UP000237749"/>
    </source>
</evidence>
<dbReference type="SUPFAM" id="SSF56300">
    <property type="entry name" value="Metallo-dependent phosphatases"/>
    <property type="match status" value="1"/>
</dbReference>
<protein>
    <recommendedName>
        <fullName evidence="2">Phosphoesterase</fullName>
        <ecNumber evidence="2">3.1.4.-</ecNumber>
    </recommendedName>
</protein>
<accession>A0A2S6HPG6</accession>
<dbReference type="RefSeq" id="WP_104438300.1">
    <property type="nucleotide sequence ID" value="NZ_CP070896.1"/>
</dbReference>
<evidence type="ECO:0000256" key="1">
    <source>
        <dbReference type="ARBA" id="ARBA00008950"/>
    </source>
</evidence>
<feature type="domain" description="Calcineurin-like phosphoesterase" evidence="3">
    <location>
        <begin position="1"/>
        <end position="150"/>
    </location>
</feature>
<dbReference type="EC" id="3.1.4.-" evidence="2"/>
<reference evidence="4 5" key="1">
    <citation type="submission" date="2018-02" db="EMBL/GenBank/DDBJ databases">
        <title>Genomic Encyclopedia of Archaeal and Bacterial Type Strains, Phase II (KMG-II): from individual species to whole genera.</title>
        <authorList>
            <person name="Goeker M."/>
        </authorList>
    </citation>
    <scope>NUCLEOTIDE SEQUENCE [LARGE SCALE GENOMIC DNA]</scope>
    <source>
        <strain evidence="4 5">DSM 3808</strain>
    </source>
</reference>
<dbReference type="InterPro" id="IPR000979">
    <property type="entry name" value="Phosphodiesterase_MJ0936/Vps29"/>
</dbReference>